<protein>
    <submittedName>
        <fullName evidence="2">Phosphosulfolactate synthase</fullName>
    </submittedName>
</protein>
<dbReference type="SUPFAM" id="SSF102110">
    <property type="entry name" value="(2r)-phospho-3-sulfolactate synthase ComA"/>
    <property type="match status" value="1"/>
</dbReference>
<evidence type="ECO:0000313" key="3">
    <source>
        <dbReference type="Proteomes" id="UP000198935"/>
    </source>
</evidence>
<dbReference type="PANTHER" id="PTHR48413:SF1">
    <property type="entry name" value="PROTEIN HEAT-STRESS-ASSOCIATED 32"/>
    <property type="match status" value="1"/>
</dbReference>
<dbReference type="InterPro" id="IPR013785">
    <property type="entry name" value="Aldolase_TIM"/>
</dbReference>
<dbReference type="InterPro" id="IPR036112">
    <property type="entry name" value="ComA_synth_sf"/>
</dbReference>
<dbReference type="EMBL" id="FNPI01000005">
    <property type="protein sequence ID" value="SDZ05136.1"/>
    <property type="molecule type" value="Genomic_DNA"/>
</dbReference>
<sequence>MNTKDLFLPLRQEKPRKHGLTLLIDNGVPVQFFIDTITSSAEFVDYVKFGWGTSVVTKHLREKIHCLKENDISFFFGGTLFEKFLSQQKIDDYYLYCREYGCRHVEISNGTISLPNKEKAKYITDFSKEFTVFSEVGSKDHVQSEKKDSAEWIECIQEDFAAGAYKVITETRESGTSGLCRENGQIRLQLVEDIVASGLNIYDIVFEAPTKALQTLFIKMIGSNVNLGNISFTHVIPVETLRLGLRSDTFNIMQHDFRWRGMHERQK</sequence>
<dbReference type="PANTHER" id="PTHR48413">
    <property type="match status" value="1"/>
</dbReference>
<dbReference type="OrthoDB" id="7809088at2"/>
<evidence type="ECO:0000256" key="1">
    <source>
        <dbReference type="ARBA" id="ARBA00010424"/>
    </source>
</evidence>
<gene>
    <name evidence="2" type="ORF">SAMN05421736_105232</name>
</gene>
<dbReference type="AlphaFoldDB" id="A0A1H3PVR5"/>
<proteinExistence type="inferred from homology"/>
<dbReference type="Gene3D" id="3.20.20.70">
    <property type="entry name" value="Aldolase class I"/>
    <property type="match status" value="1"/>
</dbReference>
<dbReference type="InterPro" id="IPR003830">
    <property type="entry name" value="ComA_synth"/>
</dbReference>
<dbReference type="Proteomes" id="UP000198935">
    <property type="component" value="Unassembled WGS sequence"/>
</dbReference>
<dbReference type="STRING" id="1503961.SAMN05421736_105232"/>
<evidence type="ECO:0000313" key="2">
    <source>
        <dbReference type="EMBL" id="SDZ05136.1"/>
    </source>
</evidence>
<organism evidence="2 3">
    <name type="scientific">Evansella caseinilytica</name>
    <dbReference type="NCBI Taxonomy" id="1503961"/>
    <lineage>
        <taxon>Bacteria</taxon>
        <taxon>Bacillati</taxon>
        <taxon>Bacillota</taxon>
        <taxon>Bacilli</taxon>
        <taxon>Bacillales</taxon>
        <taxon>Bacillaceae</taxon>
        <taxon>Evansella</taxon>
    </lineage>
</organism>
<dbReference type="Pfam" id="PF02679">
    <property type="entry name" value="ComA"/>
    <property type="match status" value="1"/>
</dbReference>
<accession>A0A1H3PVR5</accession>
<name>A0A1H3PVR5_9BACI</name>
<reference evidence="3" key="1">
    <citation type="submission" date="2016-10" db="EMBL/GenBank/DDBJ databases">
        <authorList>
            <person name="Varghese N."/>
            <person name="Submissions S."/>
        </authorList>
    </citation>
    <scope>NUCLEOTIDE SEQUENCE [LARGE SCALE GENOMIC DNA]</scope>
    <source>
        <strain evidence="3">SP</strain>
    </source>
</reference>
<keyword evidence="3" id="KW-1185">Reference proteome</keyword>
<comment type="similarity">
    <text evidence="1">Belongs to the phosphosulfolactate synthase family.</text>
</comment>